<gene>
    <name evidence="4" type="ORF">niasHT_007909</name>
</gene>
<dbReference type="PROSITE" id="PS01186">
    <property type="entry name" value="EGF_2"/>
    <property type="match status" value="1"/>
</dbReference>
<evidence type="ECO:0000259" key="3">
    <source>
        <dbReference type="PROSITE" id="PS50026"/>
    </source>
</evidence>
<name>A0ABD2LZE5_9BILA</name>
<dbReference type="SUPFAM" id="SSF57196">
    <property type="entry name" value="EGF/Laminin"/>
    <property type="match status" value="2"/>
</dbReference>
<comment type="caution">
    <text evidence="4">The sequence shown here is derived from an EMBL/GenBank/DDBJ whole genome shotgun (WGS) entry which is preliminary data.</text>
</comment>
<keyword evidence="5" id="KW-1185">Reference proteome</keyword>
<accession>A0ABD2LZE5</accession>
<evidence type="ECO:0000256" key="1">
    <source>
        <dbReference type="PROSITE-ProRule" id="PRU00076"/>
    </source>
</evidence>
<feature type="domain" description="EGF-like" evidence="3">
    <location>
        <begin position="140"/>
        <end position="176"/>
    </location>
</feature>
<feature type="disulfide bond" evidence="1">
    <location>
        <begin position="166"/>
        <end position="175"/>
    </location>
</feature>
<dbReference type="PROSITE" id="PS00022">
    <property type="entry name" value="EGF_1"/>
    <property type="match status" value="2"/>
</dbReference>
<organism evidence="4 5">
    <name type="scientific">Heterodera trifolii</name>
    <dbReference type="NCBI Taxonomy" id="157864"/>
    <lineage>
        <taxon>Eukaryota</taxon>
        <taxon>Metazoa</taxon>
        <taxon>Ecdysozoa</taxon>
        <taxon>Nematoda</taxon>
        <taxon>Chromadorea</taxon>
        <taxon>Rhabditida</taxon>
        <taxon>Tylenchina</taxon>
        <taxon>Tylenchomorpha</taxon>
        <taxon>Tylenchoidea</taxon>
        <taxon>Heteroderidae</taxon>
        <taxon>Heteroderinae</taxon>
        <taxon>Heterodera</taxon>
    </lineage>
</organism>
<dbReference type="InterPro" id="IPR000742">
    <property type="entry name" value="EGF"/>
</dbReference>
<sequence>MPMSWQHFLLIVFSAALSKVRPFPCGVCPKQILIEASVASSSCGVSEECDDPPKNAETIATTAAPLAEAKGNSSAEAGRDEEKGTERTAILAIAIRTLANGSNEERCSSSDCHSNGICFGTPSDPLCLCFKGFCGPLCKWAFCPGHNGCNGHGWCLATSDSAKCVCQTNFWGKHCEKSKKGEKKGD</sequence>
<comment type="caution">
    <text evidence="1">Lacks conserved residue(s) required for the propagation of feature annotation.</text>
</comment>
<dbReference type="AlphaFoldDB" id="A0ABD2LZE5"/>
<dbReference type="PROSITE" id="PS50026">
    <property type="entry name" value="EGF_3"/>
    <property type="match status" value="2"/>
</dbReference>
<feature type="domain" description="EGF-like" evidence="3">
    <location>
        <begin position="103"/>
        <end position="139"/>
    </location>
</feature>
<keyword evidence="1" id="KW-0245">EGF-like domain</keyword>
<protein>
    <recommendedName>
        <fullName evidence="3">EGF-like domain-containing protein</fullName>
    </recommendedName>
</protein>
<dbReference type="Gene3D" id="2.10.25.10">
    <property type="entry name" value="Laminin"/>
    <property type="match status" value="1"/>
</dbReference>
<feature type="chain" id="PRO_5044741024" description="EGF-like domain-containing protein" evidence="2">
    <location>
        <begin position="23"/>
        <end position="186"/>
    </location>
</feature>
<evidence type="ECO:0000313" key="5">
    <source>
        <dbReference type="Proteomes" id="UP001620626"/>
    </source>
</evidence>
<reference evidence="4 5" key="1">
    <citation type="submission" date="2024-10" db="EMBL/GenBank/DDBJ databases">
        <authorList>
            <person name="Kim D."/>
        </authorList>
    </citation>
    <scope>NUCLEOTIDE SEQUENCE [LARGE SCALE GENOMIC DNA]</scope>
    <source>
        <strain evidence="4">BH-2024</strain>
    </source>
</reference>
<feature type="disulfide bond" evidence="1">
    <location>
        <begin position="129"/>
        <end position="138"/>
    </location>
</feature>
<dbReference type="Proteomes" id="UP001620626">
    <property type="component" value="Unassembled WGS sequence"/>
</dbReference>
<evidence type="ECO:0000313" key="4">
    <source>
        <dbReference type="EMBL" id="KAL3120617.1"/>
    </source>
</evidence>
<proteinExistence type="predicted"/>
<keyword evidence="2" id="KW-0732">Signal</keyword>
<dbReference type="EMBL" id="JBICBT010000207">
    <property type="protein sequence ID" value="KAL3120617.1"/>
    <property type="molecule type" value="Genomic_DNA"/>
</dbReference>
<evidence type="ECO:0000256" key="2">
    <source>
        <dbReference type="SAM" id="SignalP"/>
    </source>
</evidence>
<feature type="signal peptide" evidence="2">
    <location>
        <begin position="1"/>
        <end position="22"/>
    </location>
</feature>
<keyword evidence="1" id="KW-1015">Disulfide bond</keyword>